<name>A0A8S5UJS7_9CAUD</name>
<proteinExistence type="predicted"/>
<protein>
    <submittedName>
        <fullName evidence="1">Uncharacterized protein</fullName>
    </submittedName>
</protein>
<organism evidence="1">
    <name type="scientific">Siphoviridae sp. ctvph17</name>
    <dbReference type="NCBI Taxonomy" id="2825724"/>
    <lineage>
        <taxon>Viruses</taxon>
        <taxon>Duplodnaviria</taxon>
        <taxon>Heunggongvirae</taxon>
        <taxon>Uroviricota</taxon>
        <taxon>Caudoviricetes</taxon>
    </lineage>
</organism>
<reference evidence="1" key="1">
    <citation type="journal article" date="2021" name="Proc. Natl. Acad. Sci. U.S.A.">
        <title>A Catalog of Tens of Thousands of Viruses from Human Metagenomes Reveals Hidden Associations with Chronic Diseases.</title>
        <authorList>
            <person name="Tisza M.J."/>
            <person name="Buck C.B."/>
        </authorList>
    </citation>
    <scope>NUCLEOTIDE SEQUENCE</scope>
    <source>
        <strain evidence="1">Ctvph17</strain>
    </source>
</reference>
<evidence type="ECO:0000313" key="1">
    <source>
        <dbReference type="EMBL" id="DAF94684.1"/>
    </source>
</evidence>
<accession>A0A8S5UJS7</accession>
<sequence>MEQGCICGRTTSIVSIQAYSDIVKTYLHRQVENQKE</sequence>
<dbReference type="EMBL" id="BK016095">
    <property type="protein sequence ID" value="DAF94684.1"/>
    <property type="molecule type" value="Genomic_DNA"/>
</dbReference>